<dbReference type="PANTHER" id="PTHR21193:SF3">
    <property type="entry name" value="OXIDOREDUCTASE-LIKE DOMAIN-CONTAINING PROTEIN 1"/>
    <property type="match status" value="1"/>
</dbReference>
<evidence type="ECO:0000256" key="1">
    <source>
        <dbReference type="SAM" id="MobiDB-lite"/>
    </source>
</evidence>
<dbReference type="Proteomes" id="UP000323164">
    <property type="component" value="Unassembled WGS sequence"/>
</dbReference>
<evidence type="ECO:0000313" key="4">
    <source>
        <dbReference type="Proteomes" id="UP000323164"/>
    </source>
</evidence>
<feature type="region of interest" description="Disordered" evidence="1">
    <location>
        <begin position="1"/>
        <end position="40"/>
    </location>
</feature>
<sequence length="85" mass="9003">MHRTNAGDPKLDGLERPAARPDLPVVNDQADPRPLPPEKPLPGDCCGGGCAVCVNDAYNDELDAYQARLAAWLARHPDASGGDAR</sequence>
<comment type="caution">
    <text evidence="3">The sequence shown here is derived from an EMBL/GenBank/DDBJ whole genome shotgun (WGS) entry which is preliminary data.</text>
</comment>
<dbReference type="InterPro" id="IPR039251">
    <property type="entry name" value="OXLD1"/>
</dbReference>
<accession>A0A5D8ZEA2</accession>
<dbReference type="InterPro" id="IPR019180">
    <property type="entry name" value="Oxidoreductase-like_N"/>
</dbReference>
<protein>
    <recommendedName>
        <fullName evidence="2">Oxidoreductase-like domain-containing protein</fullName>
    </recommendedName>
</protein>
<proteinExistence type="predicted"/>
<dbReference type="Pfam" id="PF09791">
    <property type="entry name" value="Oxidored-like"/>
    <property type="match status" value="1"/>
</dbReference>
<organism evidence="3 4">
    <name type="scientific">Cognatilysobacter lacus</name>
    <dbReference type="NCBI Taxonomy" id="1643323"/>
    <lineage>
        <taxon>Bacteria</taxon>
        <taxon>Pseudomonadati</taxon>
        <taxon>Pseudomonadota</taxon>
        <taxon>Gammaproteobacteria</taxon>
        <taxon>Lysobacterales</taxon>
        <taxon>Lysobacteraceae</taxon>
        <taxon>Cognatilysobacter</taxon>
    </lineage>
</organism>
<keyword evidence="4" id="KW-1185">Reference proteome</keyword>
<dbReference type="AlphaFoldDB" id="A0A5D8ZEA2"/>
<evidence type="ECO:0000313" key="3">
    <source>
        <dbReference type="EMBL" id="TZF90984.1"/>
    </source>
</evidence>
<feature type="compositionally biased region" description="Basic and acidic residues" evidence="1">
    <location>
        <begin position="9"/>
        <end position="19"/>
    </location>
</feature>
<feature type="domain" description="Oxidoreductase-like" evidence="2">
    <location>
        <begin position="34"/>
        <end position="71"/>
    </location>
</feature>
<evidence type="ECO:0000259" key="2">
    <source>
        <dbReference type="Pfam" id="PF09791"/>
    </source>
</evidence>
<name>A0A5D8ZEA2_9GAMM</name>
<dbReference type="PANTHER" id="PTHR21193">
    <property type="entry name" value="OXIDOREDUCTASE-LIKE DOMAIN-CONTAINING PROTEIN 1"/>
    <property type="match status" value="1"/>
</dbReference>
<dbReference type="EMBL" id="VTRV01000020">
    <property type="protein sequence ID" value="TZF90984.1"/>
    <property type="molecule type" value="Genomic_DNA"/>
</dbReference>
<gene>
    <name evidence="3" type="ORF">FW784_03240</name>
</gene>
<reference evidence="3 4" key="1">
    <citation type="submission" date="2019-08" db="EMBL/GenBank/DDBJ databases">
        <title>Draft genome sequence of Lysobacter sp. UKS-15.</title>
        <authorList>
            <person name="Im W.-T."/>
        </authorList>
    </citation>
    <scope>NUCLEOTIDE SEQUENCE [LARGE SCALE GENOMIC DNA]</scope>
    <source>
        <strain evidence="3 4">UKS-15</strain>
    </source>
</reference>